<sequence length="300" mass="33639">MASILVTGGTGLIGKHLITLLKKKGHHVSILSRNNSNKENIFQWNIEEKYIDEEAIKNADYIVHLAGAGIADKRWTKKRKEIIINSRVFSTHLLFQKVKELNPNLKGFIAASGVGFYGATTSTNIYTENDVAGNDFLSKTCSLWEESSLHFNSLNIRTVIFRTGIVLSKKKGALEKIVKPIKMGFGAILGNGKQYVPWIHITDLCNMYIAAIENEKYQGIYNAVTPEHTTHQNLTKQIALIFQKPLWLPNIPKLFLKIILGKMAVIILEGSRVSSQKITDIGFKFSFPSLENALNDLLKK</sequence>
<comment type="similarity">
    <text evidence="1">Belongs to the NAD(P)-dependent epimerase/dehydratase family. SDR39U1 subfamily.</text>
</comment>
<dbReference type="InterPro" id="IPR013549">
    <property type="entry name" value="DUF1731"/>
</dbReference>
<dbReference type="Pfam" id="PF01370">
    <property type="entry name" value="Epimerase"/>
    <property type="match status" value="1"/>
</dbReference>
<dbReference type="Gene3D" id="3.40.50.720">
    <property type="entry name" value="NAD(P)-binding Rossmann-like Domain"/>
    <property type="match status" value="1"/>
</dbReference>
<gene>
    <name evidence="4" type="ORF">ACFQZW_02740</name>
</gene>
<dbReference type="NCBIfam" id="TIGR01777">
    <property type="entry name" value="yfcH"/>
    <property type="match status" value="1"/>
</dbReference>
<dbReference type="SUPFAM" id="SSF51735">
    <property type="entry name" value="NAD(P)-binding Rossmann-fold domains"/>
    <property type="match status" value="1"/>
</dbReference>
<dbReference type="RefSeq" id="WP_386781432.1">
    <property type="nucleotide sequence ID" value="NZ_JBHTIC010000005.1"/>
</dbReference>
<dbReference type="InterPro" id="IPR001509">
    <property type="entry name" value="Epimerase_deHydtase"/>
</dbReference>
<protein>
    <submittedName>
        <fullName evidence="4">TIGR01777 family oxidoreductase</fullName>
    </submittedName>
</protein>
<dbReference type="PANTHER" id="PTHR11092:SF0">
    <property type="entry name" value="EPIMERASE FAMILY PROTEIN SDR39U1"/>
    <property type="match status" value="1"/>
</dbReference>
<accession>A0ABW2Z4X2</accession>
<evidence type="ECO:0000256" key="1">
    <source>
        <dbReference type="ARBA" id="ARBA00009353"/>
    </source>
</evidence>
<reference evidence="5" key="1">
    <citation type="journal article" date="2019" name="Int. J. Syst. Evol. Microbiol.">
        <title>The Global Catalogue of Microorganisms (GCM) 10K type strain sequencing project: providing services to taxonomists for standard genome sequencing and annotation.</title>
        <authorList>
            <consortium name="The Broad Institute Genomics Platform"/>
            <consortium name="The Broad Institute Genome Sequencing Center for Infectious Disease"/>
            <person name="Wu L."/>
            <person name="Ma J."/>
        </authorList>
    </citation>
    <scope>NUCLEOTIDE SEQUENCE [LARGE SCALE GENOMIC DNA]</scope>
    <source>
        <strain evidence="5">CCUG 60022</strain>
    </source>
</reference>
<keyword evidence="5" id="KW-1185">Reference proteome</keyword>
<dbReference type="InterPro" id="IPR010099">
    <property type="entry name" value="SDR39U1"/>
</dbReference>
<feature type="domain" description="NAD-dependent epimerase/dehydratase" evidence="2">
    <location>
        <begin position="4"/>
        <end position="222"/>
    </location>
</feature>
<name>A0ABW2Z4X2_9FLAO</name>
<dbReference type="Pfam" id="PF08338">
    <property type="entry name" value="DUF1731"/>
    <property type="match status" value="1"/>
</dbReference>
<dbReference type="PANTHER" id="PTHR11092">
    <property type="entry name" value="SUGAR NUCLEOTIDE EPIMERASE RELATED"/>
    <property type="match status" value="1"/>
</dbReference>
<evidence type="ECO:0000313" key="4">
    <source>
        <dbReference type="EMBL" id="MFD0760986.1"/>
    </source>
</evidence>
<dbReference type="Proteomes" id="UP001597032">
    <property type="component" value="Unassembled WGS sequence"/>
</dbReference>
<comment type="caution">
    <text evidence="4">The sequence shown here is derived from an EMBL/GenBank/DDBJ whole genome shotgun (WGS) entry which is preliminary data.</text>
</comment>
<proteinExistence type="inferred from homology"/>
<dbReference type="EMBL" id="JBHTIC010000005">
    <property type="protein sequence ID" value="MFD0760986.1"/>
    <property type="molecule type" value="Genomic_DNA"/>
</dbReference>
<evidence type="ECO:0000313" key="5">
    <source>
        <dbReference type="Proteomes" id="UP001597032"/>
    </source>
</evidence>
<evidence type="ECO:0000259" key="2">
    <source>
        <dbReference type="Pfam" id="PF01370"/>
    </source>
</evidence>
<feature type="domain" description="DUF1731" evidence="3">
    <location>
        <begin position="251"/>
        <end position="297"/>
    </location>
</feature>
<evidence type="ECO:0000259" key="3">
    <source>
        <dbReference type="Pfam" id="PF08338"/>
    </source>
</evidence>
<organism evidence="4 5">
    <name type="scientific">Lutibacter aestuarii</name>
    <dbReference type="NCBI Taxonomy" id="861111"/>
    <lineage>
        <taxon>Bacteria</taxon>
        <taxon>Pseudomonadati</taxon>
        <taxon>Bacteroidota</taxon>
        <taxon>Flavobacteriia</taxon>
        <taxon>Flavobacteriales</taxon>
        <taxon>Flavobacteriaceae</taxon>
        <taxon>Lutibacter</taxon>
    </lineage>
</organism>
<dbReference type="InterPro" id="IPR036291">
    <property type="entry name" value="NAD(P)-bd_dom_sf"/>
</dbReference>